<dbReference type="CDD" id="cd04301">
    <property type="entry name" value="NAT_SF"/>
    <property type="match status" value="1"/>
</dbReference>
<dbReference type="GO" id="GO:0016747">
    <property type="term" value="F:acyltransferase activity, transferring groups other than amino-acyl groups"/>
    <property type="evidence" value="ECO:0007669"/>
    <property type="project" value="InterPro"/>
</dbReference>
<dbReference type="AlphaFoldDB" id="A0A917FPH4"/>
<dbReference type="EMBL" id="BMCU01000001">
    <property type="protein sequence ID" value="GGF95925.1"/>
    <property type="molecule type" value="Genomic_DNA"/>
</dbReference>
<sequence length="170" mass="19008">MLIRDATTADLPQILAIHNASNASIAETTAIWDTEQVELSERQQWFDIRRASGHPILTAEIDGRVAGYASYGQWRPKTGYRRTVENSVYVAAGFQRRGVATELMVALIRRAADLGMHVMVAGIESSNGTSIRLHEKFGFRTVGVLPEVGYKFERWLDLTLMQLDLSENTP</sequence>
<dbReference type="PROSITE" id="PS51186">
    <property type="entry name" value="GNAT"/>
    <property type="match status" value="1"/>
</dbReference>
<dbReference type="Proteomes" id="UP000654257">
    <property type="component" value="Unassembled WGS sequence"/>
</dbReference>
<feature type="domain" description="N-acetyltransferase" evidence="3">
    <location>
        <begin position="1"/>
        <end position="166"/>
    </location>
</feature>
<dbReference type="Pfam" id="PF00583">
    <property type="entry name" value="Acetyltransf_1"/>
    <property type="match status" value="1"/>
</dbReference>
<dbReference type="InterPro" id="IPR000182">
    <property type="entry name" value="GNAT_dom"/>
</dbReference>
<keyword evidence="5" id="KW-1185">Reference proteome</keyword>
<evidence type="ECO:0000256" key="1">
    <source>
        <dbReference type="ARBA" id="ARBA00022679"/>
    </source>
</evidence>
<proteinExistence type="predicted"/>
<gene>
    <name evidence="4" type="ORF">GCM10007304_07270</name>
</gene>
<evidence type="ECO:0000259" key="3">
    <source>
        <dbReference type="PROSITE" id="PS51186"/>
    </source>
</evidence>
<dbReference type="PANTHER" id="PTHR43072">
    <property type="entry name" value="N-ACETYLTRANSFERASE"/>
    <property type="match status" value="1"/>
</dbReference>
<name>A0A917FPH4_9NOCA</name>
<evidence type="ECO:0000256" key="2">
    <source>
        <dbReference type="ARBA" id="ARBA00023315"/>
    </source>
</evidence>
<organism evidence="4 5">
    <name type="scientific">Rhodococcoides trifolii</name>
    <dbReference type="NCBI Taxonomy" id="908250"/>
    <lineage>
        <taxon>Bacteria</taxon>
        <taxon>Bacillati</taxon>
        <taxon>Actinomycetota</taxon>
        <taxon>Actinomycetes</taxon>
        <taxon>Mycobacteriales</taxon>
        <taxon>Nocardiaceae</taxon>
        <taxon>Rhodococcoides</taxon>
    </lineage>
</organism>
<dbReference type="SUPFAM" id="SSF55729">
    <property type="entry name" value="Acyl-CoA N-acyltransferases (Nat)"/>
    <property type="match status" value="1"/>
</dbReference>
<protein>
    <submittedName>
        <fullName evidence="4">N-acetyltransferase</fullName>
    </submittedName>
</protein>
<dbReference type="InterPro" id="IPR016181">
    <property type="entry name" value="Acyl_CoA_acyltransferase"/>
</dbReference>
<dbReference type="Gene3D" id="3.40.630.30">
    <property type="match status" value="1"/>
</dbReference>
<dbReference type="RefSeq" id="WP_188543303.1">
    <property type="nucleotide sequence ID" value="NZ_BMCU01000001.1"/>
</dbReference>
<keyword evidence="2" id="KW-0012">Acyltransferase</keyword>
<reference evidence="4" key="1">
    <citation type="journal article" date="2014" name="Int. J. Syst. Evol. Microbiol.">
        <title>Complete genome sequence of Corynebacterium casei LMG S-19264T (=DSM 44701T), isolated from a smear-ripened cheese.</title>
        <authorList>
            <consortium name="US DOE Joint Genome Institute (JGI-PGF)"/>
            <person name="Walter F."/>
            <person name="Albersmeier A."/>
            <person name="Kalinowski J."/>
            <person name="Ruckert C."/>
        </authorList>
    </citation>
    <scope>NUCLEOTIDE SEQUENCE</scope>
    <source>
        <strain evidence="4">CCM 7905</strain>
    </source>
</reference>
<keyword evidence="1" id="KW-0808">Transferase</keyword>
<evidence type="ECO:0000313" key="5">
    <source>
        <dbReference type="Proteomes" id="UP000654257"/>
    </source>
</evidence>
<evidence type="ECO:0000313" key="4">
    <source>
        <dbReference type="EMBL" id="GGF95925.1"/>
    </source>
</evidence>
<dbReference type="PANTHER" id="PTHR43072:SF23">
    <property type="entry name" value="UPF0039 PROTEIN C11D3.02C"/>
    <property type="match status" value="1"/>
</dbReference>
<accession>A0A917FPH4</accession>
<comment type="caution">
    <text evidence="4">The sequence shown here is derived from an EMBL/GenBank/DDBJ whole genome shotgun (WGS) entry which is preliminary data.</text>
</comment>
<reference evidence="4" key="2">
    <citation type="submission" date="2020-09" db="EMBL/GenBank/DDBJ databases">
        <authorList>
            <person name="Sun Q."/>
            <person name="Sedlacek I."/>
        </authorList>
    </citation>
    <scope>NUCLEOTIDE SEQUENCE</scope>
    <source>
        <strain evidence="4">CCM 7905</strain>
    </source>
</reference>